<dbReference type="AlphaFoldDB" id="A0A517MKL8"/>
<proteinExistence type="predicted"/>
<keyword evidence="7" id="KW-0472">Membrane</keyword>
<dbReference type="GO" id="GO:0004674">
    <property type="term" value="F:protein serine/threonine kinase activity"/>
    <property type="evidence" value="ECO:0007669"/>
    <property type="project" value="UniProtKB-EC"/>
</dbReference>
<dbReference type="PANTHER" id="PTHR43289:SF6">
    <property type="entry name" value="SERINE_THREONINE-PROTEIN KINASE NEKL-3"/>
    <property type="match status" value="1"/>
</dbReference>
<dbReference type="Pfam" id="PF00069">
    <property type="entry name" value="Pkinase"/>
    <property type="match status" value="1"/>
</dbReference>
<protein>
    <submittedName>
        <fullName evidence="9">Serine/threonine-protein kinase PrkC</fullName>
        <ecNumber evidence="9">2.7.11.1</ecNumber>
    </submittedName>
</protein>
<dbReference type="SUPFAM" id="SSF56112">
    <property type="entry name" value="Protein kinase-like (PK-like)"/>
    <property type="match status" value="1"/>
</dbReference>
<dbReference type="Gene3D" id="1.10.510.10">
    <property type="entry name" value="Transferase(Phosphotransferase) domain 1"/>
    <property type="match status" value="1"/>
</dbReference>
<dbReference type="Gene3D" id="3.30.200.20">
    <property type="entry name" value="Phosphorylase Kinase, domain 1"/>
    <property type="match status" value="1"/>
</dbReference>
<keyword evidence="7" id="KW-0812">Transmembrane</keyword>
<dbReference type="InterPro" id="IPR008271">
    <property type="entry name" value="Ser/Thr_kinase_AS"/>
</dbReference>
<keyword evidence="7" id="KW-1133">Transmembrane helix</keyword>
<dbReference type="SMART" id="SM00220">
    <property type="entry name" value="S_TKc"/>
    <property type="match status" value="1"/>
</dbReference>
<organism evidence="9 10">
    <name type="scientific">Roseimaritima multifibrata</name>
    <dbReference type="NCBI Taxonomy" id="1930274"/>
    <lineage>
        <taxon>Bacteria</taxon>
        <taxon>Pseudomonadati</taxon>
        <taxon>Planctomycetota</taxon>
        <taxon>Planctomycetia</taxon>
        <taxon>Pirellulales</taxon>
        <taxon>Pirellulaceae</taxon>
        <taxon>Roseimaritima</taxon>
    </lineage>
</organism>
<evidence type="ECO:0000256" key="4">
    <source>
        <dbReference type="ARBA" id="ARBA00022840"/>
    </source>
</evidence>
<dbReference type="Proteomes" id="UP000320672">
    <property type="component" value="Chromosome"/>
</dbReference>
<accession>A0A517MKL8</accession>
<dbReference type="PANTHER" id="PTHR43289">
    <property type="entry name" value="MITOGEN-ACTIVATED PROTEIN KINASE KINASE KINASE 20-RELATED"/>
    <property type="match status" value="1"/>
</dbReference>
<feature type="region of interest" description="Disordered" evidence="6">
    <location>
        <begin position="68"/>
        <end position="96"/>
    </location>
</feature>
<keyword evidence="3 9" id="KW-0418">Kinase</keyword>
<feature type="region of interest" description="Disordered" evidence="6">
    <location>
        <begin position="452"/>
        <end position="478"/>
    </location>
</feature>
<feature type="binding site" evidence="5">
    <location>
        <position position="158"/>
    </location>
    <ligand>
        <name>ATP</name>
        <dbReference type="ChEBI" id="CHEBI:30616"/>
    </ligand>
</feature>
<dbReference type="InterPro" id="IPR011009">
    <property type="entry name" value="Kinase-like_dom_sf"/>
</dbReference>
<dbReference type="PROSITE" id="PS00108">
    <property type="entry name" value="PROTEIN_KINASE_ST"/>
    <property type="match status" value="1"/>
</dbReference>
<feature type="transmembrane region" description="Helical" evidence="7">
    <location>
        <begin position="417"/>
        <end position="438"/>
    </location>
</feature>
<dbReference type="CDD" id="cd14014">
    <property type="entry name" value="STKc_PknB_like"/>
    <property type="match status" value="1"/>
</dbReference>
<dbReference type="EMBL" id="CP036262">
    <property type="protein sequence ID" value="QDS95431.1"/>
    <property type="molecule type" value="Genomic_DNA"/>
</dbReference>
<keyword evidence="4 5" id="KW-0067">ATP-binding</keyword>
<dbReference type="KEGG" id="rml:FF011L_42270"/>
<keyword evidence="1 9" id="KW-0808">Transferase</keyword>
<dbReference type="EC" id="2.7.11.1" evidence="9"/>
<evidence type="ECO:0000256" key="5">
    <source>
        <dbReference type="PROSITE-ProRule" id="PRU10141"/>
    </source>
</evidence>
<evidence type="ECO:0000259" key="8">
    <source>
        <dbReference type="PROSITE" id="PS50011"/>
    </source>
</evidence>
<evidence type="ECO:0000256" key="1">
    <source>
        <dbReference type="ARBA" id="ARBA00022679"/>
    </source>
</evidence>
<evidence type="ECO:0000256" key="6">
    <source>
        <dbReference type="SAM" id="MobiDB-lite"/>
    </source>
</evidence>
<evidence type="ECO:0000256" key="2">
    <source>
        <dbReference type="ARBA" id="ARBA00022741"/>
    </source>
</evidence>
<feature type="domain" description="Protein kinase" evidence="8">
    <location>
        <begin position="129"/>
        <end position="395"/>
    </location>
</feature>
<dbReference type="PROSITE" id="PS00107">
    <property type="entry name" value="PROTEIN_KINASE_ATP"/>
    <property type="match status" value="1"/>
</dbReference>
<evidence type="ECO:0000256" key="7">
    <source>
        <dbReference type="SAM" id="Phobius"/>
    </source>
</evidence>
<evidence type="ECO:0000313" key="10">
    <source>
        <dbReference type="Proteomes" id="UP000320672"/>
    </source>
</evidence>
<keyword evidence="10" id="KW-1185">Reference proteome</keyword>
<dbReference type="GO" id="GO:0005524">
    <property type="term" value="F:ATP binding"/>
    <property type="evidence" value="ECO:0007669"/>
    <property type="project" value="UniProtKB-UniRule"/>
</dbReference>
<dbReference type="InterPro" id="IPR017441">
    <property type="entry name" value="Protein_kinase_ATP_BS"/>
</dbReference>
<dbReference type="RefSeq" id="WP_145353561.1">
    <property type="nucleotide sequence ID" value="NZ_CP036262.1"/>
</dbReference>
<dbReference type="InterPro" id="IPR000719">
    <property type="entry name" value="Prot_kinase_dom"/>
</dbReference>
<evidence type="ECO:0000256" key="3">
    <source>
        <dbReference type="ARBA" id="ARBA00022777"/>
    </source>
</evidence>
<sequence>MIACGFNCDPTRLVDLLQDRLGNLEQQRVADHLTGCRQCRVQLEQLAGSQDWWNDTREVLSQLSETIAETGPDDGTDDAKAGTSIPQSLPDPSDGRLPQEQHWVLALLQKPTEGNAVPGEAALGELDDIPISQVVGQGGMGVVLKGRDRQLQRSLAIKLLSPMLATTGAARQRFFREAQAAAAVVHPNIVPIYAISAERSLPYLVMPYIAGGNLQQYLDAEGPLSLERVLSIGLQVAEGLSAAHLQGIVHRDIKPANLMLDEGGFRVLITDFGLARALDDATLTGSGMLAGTPQYMSPEQARGGVIDHRSDLYSLGGVLYSLATGRPPVRGDSTLEILNSIGDGSRAPVQQINERYPEWFDRLVDRLMAAHVDQRVSTADEVVQLLRSCLAHTRAPYQVSLPAGLQRGRKGVARGRWLAGASVLAISSLLLALVWGGFARFAGDSGRSAVVERDPSDAMRAVQPTDSASRPQEANEVENLSPASFDSYFDWDGKLLARDLNEIERGLSMLRAELGLPVSDTNDSSGDRFQSGY</sequence>
<evidence type="ECO:0000313" key="9">
    <source>
        <dbReference type="EMBL" id="QDS95431.1"/>
    </source>
</evidence>
<gene>
    <name evidence="9" type="primary">prkC_12</name>
    <name evidence="9" type="ORF">FF011L_42270</name>
</gene>
<reference evidence="9 10" key="1">
    <citation type="submission" date="2019-02" db="EMBL/GenBank/DDBJ databases">
        <title>Deep-cultivation of Planctomycetes and their phenomic and genomic characterization uncovers novel biology.</title>
        <authorList>
            <person name="Wiegand S."/>
            <person name="Jogler M."/>
            <person name="Boedeker C."/>
            <person name="Pinto D."/>
            <person name="Vollmers J."/>
            <person name="Rivas-Marin E."/>
            <person name="Kohn T."/>
            <person name="Peeters S.H."/>
            <person name="Heuer A."/>
            <person name="Rast P."/>
            <person name="Oberbeckmann S."/>
            <person name="Bunk B."/>
            <person name="Jeske O."/>
            <person name="Meyerdierks A."/>
            <person name="Storesund J.E."/>
            <person name="Kallscheuer N."/>
            <person name="Luecker S."/>
            <person name="Lage O.M."/>
            <person name="Pohl T."/>
            <person name="Merkel B.J."/>
            <person name="Hornburger P."/>
            <person name="Mueller R.-W."/>
            <person name="Bruemmer F."/>
            <person name="Labrenz M."/>
            <person name="Spormann A.M."/>
            <person name="Op den Camp H."/>
            <person name="Overmann J."/>
            <person name="Amann R."/>
            <person name="Jetten M.S.M."/>
            <person name="Mascher T."/>
            <person name="Medema M.H."/>
            <person name="Devos D.P."/>
            <person name="Kaster A.-K."/>
            <person name="Ovreas L."/>
            <person name="Rohde M."/>
            <person name="Galperin M.Y."/>
            <person name="Jogler C."/>
        </authorList>
    </citation>
    <scope>NUCLEOTIDE SEQUENCE [LARGE SCALE GENOMIC DNA]</scope>
    <source>
        <strain evidence="9 10">FF011L</strain>
    </source>
</reference>
<name>A0A517MKL8_9BACT</name>
<dbReference type="OrthoDB" id="6111975at2"/>
<dbReference type="PROSITE" id="PS50011">
    <property type="entry name" value="PROTEIN_KINASE_DOM"/>
    <property type="match status" value="1"/>
</dbReference>
<keyword evidence="2 5" id="KW-0547">Nucleotide-binding</keyword>